<dbReference type="InterPro" id="IPR013320">
    <property type="entry name" value="ConA-like_dom_sf"/>
</dbReference>
<dbReference type="Pfam" id="PF13385">
    <property type="entry name" value="Laminin_G_3"/>
    <property type="match status" value="1"/>
</dbReference>
<protein>
    <submittedName>
        <fullName evidence="1">LamG-like jellyroll fold domain-containing protein</fullName>
    </submittedName>
</protein>
<dbReference type="RefSeq" id="WP_130856144.1">
    <property type="nucleotide sequence ID" value="NZ_JBHLWO010000001.1"/>
</dbReference>
<organism evidence="1 2">
    <name type="scientific">Olivibacter oleidegradans</name>
    <dbReference type="NCBI Taxonomy" id="760123"/>
    <lineage>
        <taxon>Bacteria</taxon>
        <taxon>Pseudomonadati</taxon>
        <taxon>Bacteroidota</taxon>
        <taxon>Sphingobacteriia</taxon>
        <taxon>Sphingobacteriales</taxon>
        <taxon>Sphingobacteriaceae</taxon>
        <taxon>Olivibacter</taxon>
    </lineage>
</organism>
<reference evidence="1 2" key="1">
    <citation type="submission" date="2024-09" db="EMBL/GenBank/DDBJ databases">
        <authorList>
            <person name="Sun Q."/>
            <person name="Mori K."/>
        </authorList>
    </citation>
    <scope>NUCLEOTIDE SEQUENCE [LARGE SCALE GENOMIC DNA]</scope>
    <source>
        <strain evidence="1 2">CCM 7765</strain>
    </source>
</reference>
<dbReference type="SUPFAM" id="SSF49899">
    <property type="entry name" value="Concanavalin A-like lectins/glucanases"/>
    <property type="match status" value="1"/>
</dbReference>
<gene>
    <name evidence="1" type="ORF">ACFFI0_06995</name>
</gene>
<evidence type="ECO:0000313" key="1">
    <source>
        <dbReference type="EMBL" id="MFC0318048.1"/>
    </source>
</evidence>
<comment type="caution">
    <text evidence="1">The sequence shown here is derived from an EMBL/GenBank/DDBJ whole genome shotgun (WGS) entry which is preliminary data.</text>
</comment>
<dbReference type="EMBL" id="JBHLWO010000001">
    <property type="protein sequence ID" value="MFC0318048.1"/>
    <property type="molecule type" value="Genomic_DNA"/>
</dbReference>
<dbReference type="Proteomes" id="UP001589774">
    <property type="component" value="Unassembled WGS sequence"/>
</dbReference>
<keyword evidence="2" id="KW-1185">Reference proteome</keyword>
<sequence length="252" mass="29185">MKSYRYFVWLLNVLFVTLLINSCDKGNGDMDPVVDLDSGLVYYFPFSGNSIDQVSNETYDIKEATFGADRFNVPNKALRMVNNGLYGQGMDIGAGLGEAEGSLAFWINLDDLEKLHPLFIKAYFHNFSAREYNMFINPDSTMTLYWTNENIWPTTPKVIKCQQWQHIVVRWSKNKSVLEVLVDGNIVLTNYYQSDRILDPQEPPQKMGYSYNYEGSHTGSSNYFRGRIDEIRKYNRWLRDAEVDALIDQNQT</sequence>
<accession>A0ABV6HGM3</accession>
<proteinExistence type="predicted"/>
<evidence type="ECO:0000313" key="2">
    <source>
        <dbReference type="Proteomes" id="UP001589774"/>
    </source>
</evidence>
<dbReference type="Gene3D" id="2.60.120.200">
    <property type="match status" value="1"/>
</dbReference>
<name>A0ABV6HGM3_9SPHI</name>